<dbReference type="EMBL" id="CP002514">
    <property type="protein sequence ID" value="AEP11690.1"/>
    <property type="molecule type" value="Genomic_DNA"/>
</dbReference>
<reference evidence="2 3" key="1">
    <citation type="journal article" date="2012" name="Environ. Microbiol.">
        <title>Complete genome of Candidatus Chloracidobacterium thermophilum, a chlorophyll-based photoheterotroph belonging to the phylum Acidobacteria.</title>
        <authorList>
            <person name="Garcia Costas A.M."/>
            <person name="Liu Z."/>
            <person name="Tomsho L.P."/>
            <person name="Schuster S.C."/>
            <person name="Ward D.M."/>
            <person name="Bryant D.A."/>
        </authorList>
    </citation>
    <scope>NUCLEOTIDE SEQUENCE [LARGE SCALE GENOMIC DNA]</scope>
    <source>
        <strain evidence="2 3">B</strain>
    </source>
</reference>
<dbReference type="HOGENOM" id="CLU_3364078_0_0_0"/>
<keyword evidence="3" id="KW-1185">Reference proteome</keyword>
<evidence type="ECO:0000313" key="2">
    <source>
        <dbReference type="EMBL" id="AEP11690.1"/>
    </source>
</evidence>
<protein>
    <submittedName>
        <fullName evidence="2">Uncharacterized protein</fullName>
    </submittedName>
</protein>
<sequence>MQVSEVPYSALPLEMPPQAKENISSPLLAAKGKAQ</sequence>
<name>G2LFP6_CHLTF</name>
<dbReference type="AlphaFoldDB" id="G2LFP6"/>
<evidence type="ECO:0000313" key="3">
    <source>
        <dbReference type="Proteomes" id="UP000006791"/>
    </source>
</evidence>
<dbReference type="KEGG" id="ctm:Cabther_A0933"/>
<feature type="region of interest" description="Disordered" evidence="1">
    <location>
        <begin position="1"/>
        <end position="35"/>
    </location>
</feature>
<dbReference type="Proteomes" id="UP000006791">
    <property type="component" value="Chromosome 1"/>
</dbReference>
<proteinExistence type="predicted"/>
<organism evidence="2 3">
    <name type="scientific">Chloracidobacterium thermophilum (strain B)</name>
    <dbReference type="NCBI Taxonomy" id="981222"/>
    <lineage>
        <taxon>Bacteria</taxon>
        <taxon>Pseudomonadati</taxon>
        <taxon>Acidobacteriota</taxon>
        <taxon>Terriglobia</taxon>
        <taxon>Terriglobales</taxon>
        <taxon>Acidobacteriaceae</taxon>
        <taxon>Chloracidobacterium</taxon>
    </lineage>
</organism>
<gene>
    <name evidence="2" type="ordered locus">Cabther_A0933</name>
</gene>
<evidence type="ECO:0000256" key="1">
    <source>
        <dbReference type="SAM" id="MobiDB-lite"/>
    </source>
</evidence>
<accession>G2LFP6</accession>